<sequence length="255" mass="28261">MPTSALLPPSLQPELTLFRSAYNLELSRLRHQAHDSSISEAQDLLTSALHSRYDEHLWPSIKVTSRPSMPELRGIGRLSRKEGILACGRLVRAPVVHQQVAEGLWDFLAACQGRSEGEEGVDEQEEFERDVVARMREGEGDEEDKMDKGGSKGGRLFEGRKTRVLTTDALKRPDTGGQTGRLGGLFWQKEEMICPCQKTYEAASVKESSEDHGSETSAERWSPSASTVASSRSSLSQVFAWGRRSSNKDKKGLDI</sequence>
<feature type="region of interest" description="Disordered" evidence="1">
    <location>
        <begin position="137"/>
        <end position="156"/>
    </location>
</feature>
<reference evidence="2" key="1">
    <citation type="submission" date="2022-07" db="EMBL/GenBank/DDBJ databases">
        <title>Fungi with potential for degradation of polypropylene.</title>
        <authorList>
            <person name="Gostincar C."/>
        </authorList>
    </citation>
    <scope>NUCLEOTIDE SEQUENCE</scope>
    <source>
        <strain evidence="2">EXF-13287</strain>
    </source>
</reference>
<evidence type="ECO:0000313" key="2">
    <source>
        <dbReference type="EMBL" id="KAJ9131319.1"/>
    </source>
</evidence>
<feature type="compositionally biased region" description="Low complexity" evidence="1">
    <location>
        <begin position="222"/>
        <end position="236"/>
    </location>
</feature>
<dbReference type="EMBL" id="JANBVN010000239">
    <property type="protein sequence ID" value="KAJ9131319.1"/>
    <property type="molecule type" value="Genomic_DNA"/>
</dbReference>
<accession>A0AA38RGJ9</accession>
<feature type="compositionally biased region" description="Basic and acidic residues" evidence="1">
    <location>
        <begin position="207"/>
        <end position="218"/>
    </location>
</feature>
<gene>
    <name evidence="2" type="ORF">NKR19_g9577</name>
</gene>
<feature type="region of interest" description="Disordered" evidence="1">
    <location>
        <begin position="202"/>
        <end position="255"/>
    </location>
</feature>
<protein>
    <submittedName>
        <fullName evidence="2">Uncharacterized protein</fullName>
    </submittedName>
</protein>
<dbReference type="AlphaFoldDB" id="A0AA38RGJ9"/>
<keyword evidence="3" id="KW-1185">Reference proteome</keyword>
<comment type="caution">
    <text evidence="2">The sequence shown here is derived from an EMBL/GenBank/DDBJ whole genome shotgun (WGS) entry which is preliminary data.</text>
</comment>
<evidence type="ECO:0000256" key="1">
    <source>
        <dbReference type="SAM" id="MobiDB-lite"/>
    </source>
</evidence>
<organism evidence="2 3">
    <name type="scientific">Coniochaeta hoffmannii</name>
    <dbReference type="NCBI Taxonomy" id="91930"/>
    <lineage>
        <taxon>Eukaryota</taxon>
        <taxon>Fungi</taxon>
        <taxon>Dikarya</taxon>
        <taxon>Ascomycota</taxon>
        <taxon>Pezizomycotina</taxon>
        <taxon>Sordariomycetes</taxon>
        <taxon>Sordariomycetidae</taxon>
        <taxon>Coniochaetales</taxon>
        <taxon>Coniochaetaceae</taxon>
        <taxon>Coniochaeta</taxon>
    </lineage>
</organism>
<name>A0AA38RGJ9_9PEZI</name>
<evidence type="ECO:0000313" key="3">
    <source>
        <dbReference type="Proteomes" id="UP001174691"/>
    </source>
</evidence>
<proteinExistence type="predicted"/>
<feature type="compositionally biased region" description="Basic and acidic residues" evidence="1">
    <location>
        <begin position="145"/>
        <end position="156"/>
    </location>
</feature>
<feature type="compositionally biased region" description="Basic and acidic residues" evidence="1">
    <location>
        <begin position="246"/>
        <end position="255"/>
    </location>
</feature>
<dbReference type="Proteomes" id="UP001174691">
    <property type="component" value="Unassembled WGS sequence"/>
</dbReference>